<dbReference type="AlphaFoldDB" id="A0A0J7K5C1"/>
<dbReference type="InterPro" id="IPR036273">
    <property type="entry name" value="CRAL/TRIO_N_dom_sf"/>
</dbReference>
<evidence type="ECO:0000259" key="2">
    <source>
        <dbReference type="PROSITE" id="PS50904"/>
    </source>
</evidence>
<accession>A0A0J7K5C1</accession>
<dbReference type="EMBL" id="LBMM01013795">
    <property type="protein sequence ID" value="KMQ85474.1"/>
    <property type="molecule type" value="Genomic_DNA"/>
</dbReference>
<reference evidence="3 4" key="1">
    <citation type="submission" date="2015-04" db="EMBL/GenBank/DDBJ databases">
        <title>Lasius niger genome sequencing.</title>
        <authorList>
            <person name="Konorov E.A."/>
            <person name="Nikitin M.A."/>
            <person name="Kirill M.V."/>
            <person name="Chang P."/>
        </authorList>
    </citation>
    <scope>NUCLEOTIDE SEQUENCE [LARGE SCALE GENOMIC DNA]</scope>
    <source>
        <tissue evidence="3">Whole</tissue>
    </source>
</reference>
<evidence type="ECO:0000313" key="3">
    <source>
        <dbReference type="EMBL" id="KMQ85474.1"/>
    </source>
</evidence>
<protein>
    <submittedName>
        <fullName evidence="3">Protein real-time</fullName>
    </submittedName>
</protein>
<feature type="domain" description="CRAL-TRIO" evidence="1">
    <location>
        <begin position="272"/>
        <end position="369"/>
    </location>
</feature>
<evidence type="ECO:0000259" key="1">
    <source>
        <dbReference type="PROSITE" id="PS50191"/>
    </source>
</evidence>
<dbReference type="Pfam" id="PF03765">
    <property type="entry name" value="CRAL_TRIO_N"/>
    <property type="match status" value="1"/>
</dbReference>
<dbReference type="STRING" id="67767.A0A0J7K5C1"/>
<comment type="caution">
    <text evidence="3">The sequence shown here is derived from an EMBL/GenBank/DDBJ whole genome shotgun (WGS) entry which is preliminary data.</text>
</comment>
<dbReference type="PANTHER" id="PTHR23324:SF66">
    <property type="entry name" value="PROTEIN REAL-TIME"/>
    <property type="match status" value="1"/>
</dbReference>
<dbReference type="OrthoDB" id="30289at2759"/>
<sequence length="369" mass="43137">AYERRFPTCPQIPVFVGCEIMLDEESENGAIRTTERRCKLNVEAPYILKKIIGVDFVYFIQRNVLDRRNNVLEIEAYNESFATRIHPENAEWTCFEQTASLDIKNFFGFENSMEKLAMKQYAQNIAKGKEIIEFFINELKEEGITYVSPWKDQQEGSSEEEKKNVVENNELYSDKELCNADSKLPSNREMQLSSDYIERYLGKLDMMQESKLVQLRHSIEELRGSSVPGYATLLRFLRATEFSVEKAREMLTQSLHWRKKHQIDKLLDEYEMPQVIKEYFPGGWHHFDKDGRPLYILRLGQMDVKGLLKSIGEDELLLLSLHICEEGLHLMEDATTVWGHPVSQWTLLIDLEGLNMRHLWRPGIKVGIF</sequence>
<name>A0A0J7K5C1_LASNI</name>
<dbReference type="InterPro" id="IPR051064">
    <property type="entry name" value="SEC14/CRAL-TRIO_domain"/>
</dbReference>
<dbReference type="Pfam" id="PF04707">
    <property type="entry name" value="PRELI"/>
    <property type="match status" value="1"/>
</dbReference>
<dbReference type="PANTHER" id="PTHR23324">
    <property type="entry name" value="SEC14 RELATED PROTEIN"/>
    <property type="match status" value="1"/>
</dbReference>
<dbReference type="PROSITE" id="PS50904">
    <property type="entry name" value="PRELI_MSF1"/>
    <property type="match status" value="1"/>
</dbReference>
<dbReference type="SUPFAM" id="SSF52087">
    <property type="entry name" value="CRAL/TRIO domain"/>
    <property type="match status" value="1"/>
</dbReference>
<keyword evidence="4" id="KW-1185">Reference proteome</keyword>
<dbReference type="InterPro" id="IPR006797">
    <property type="entry name" value="PRELI/MSF1_dom"/>
</dbReference>
<dbReference type="Gene3D" id="3.40.525.10">
    <property type="entry name" value="CRAL-TRIO lipid binding domain"/>
    <property type="match status" value="1"/>
</dbReference>
<dbReference type="CDD" id="cd00170">
    <property type="entry name" value="SEC14"/>
    <property type="match status" value="1"/>
</dbReference>
<dbReference type="InterPro" id="IPR036865">
    <property type="entry name" value="CRAL-TRIO_dom_sf"/>
</dbReference>
<gene>
    <name evidence="3" type="ORF">RF55_15958</name>
</gene>
<dbReference type="Pfam" id="PF00650">
    <property type="entry name" value="CRAL_TRIO"/>
    <property type="match status" value="1"/>
</dbReference>
<dbReference type="SUPFAM" id="SSF46938">
    <property type="entry name" value="CRAL/TRIO N-terminal domain"/>
    <property type="match status" value="1"/>
</dbReference>
<dbReference type="InterPro" id="IPR001251">
    <property type="entry name" value="CRAL-TRIO_dom"/>
</dbReference>
<dbReference type="Proteomes" id="UP000036403">
    <property type="component" value="Unassembled WGS sequence"/>
</dbReference>
<dbReference type="InterPro" id="IPR011074">
    <property type="entry name" value="CRAL/TRIO_N_dom"/>
</dbReference>
<organism evidence="3 4">
    <name type="scientific">Lasius niger</name>
    <name type="common">Black garden ant</name>
    <dbReference type="NCBI Taxonomy" id="67767"/>
    <lineage>
        <taxon>Eukaryota</taxon>
        <taxon>Metazoa</taxon>
        <taxon>Ecdysozoa</taxon>
        <taxon>Arthropoda</taxon>
        <taxon>Hexapoda</taxon>
        <taxon>Insecta</taxon>
        <taxon>Pterygota</taxon>
        <taxon>Neoptera</taxon>
        <taxon>Endopterygota</taxon>
        <taxon>Hymenoptera</taxon>
        <taxon>Apocrita</taxon>
        <taxon>Aculeata</taxon>
        <taxon>Formicoidea</taxon>
        <taxon>Formicidae</taxon>
        <taxon>Formicinae</taxon>
        <taxon>Lasius</taxon>
        <taxon>Lasius</taxon>
    </lineage>
</organism>
<dbReference type="SMART" id="SM01100">
    <property type="entry name" value="CRAL_TRIO_N"/>
    <property type="match status" value="1"/>
</dbReference>
<dbReference type="PROSITE" id="PS50191">
    <property type="entry name" value="CRAL_TRIO"/>
    <property type="match status" value="1"/>
</dbReference>
<evidence type="ECO:0000313" key="4">
    <source>
        <dbReference type="Proteomes" id="UP000036403"/>
    </source>
</evidence>
<dbReference type="GO" id="GO:0005737">
    <property type="term" value="C:cytoplasm"/>
    <property type="evidence" value="ECO:0007669"/>
    <property type="project" value="TreeGrafter"/>
</dbReference>
<dbReference type="PaxDb" id="67767-A0A0J7K5C1"/>
<feature type="domain" description="PRELI/MSF1" evidence="2">
    <location>
        <begin position="1"/>
        <end position="144"/>
    </location>
</feature>
<proteinExistence type="predicted"/>
<feature type="non-terminal residue" evidence="3">
    <location>
        <position position="1"/>
    </location>
</feature>